<accession>A0ABW0BKG3</accession>
<evidence type="ECO:0000256" key="1">
    <source>
        <dbReference type="SAM" id="MobiDB-lite"/>
    </source>
</evidence>
<sequence>MAATIFTEEESGTTTGRLHPHNGYYGGTLAALGRDREDGRRPTRNVGPGPISPR</sequence>
<keyword evidence="3" id="KW-1185">Reference proteome</keyword>
<comment type="caution">
    <text evidence="2">The sequence shown here is derived from an EMBL/GenBank/DDBJ whole genome shotgun (WGS) entry which is preliminary data.</text>
</comment>
<dbReference type="EMBL" id="JBHSKD010000015">
    <property type="protein sequence ID" value="MFC5177703.1"/>
    <property type="molecule type" value="Genomic_DNA"/>
</dbReference>
<evidence type="ECO:0000313" key="2">
    <source>
        <dbReference type="EMBL" id="MFC5177703.1"/>
    </source>
</evidence>
<organism evidence="2 3">
    <name type="scientific">Nocardioides taihuensis</name>
    <dbReference type="NCBI Taxonomy" id="1835606"/>
    <lineage>
        <taxon>Bacteria</taxon>
        <taxon>Bacillati</taxon>
        <taxon>Actinomycetota</taxon>
        <taxon>Actinomycetes</taxon>
        <taxon>Propionibacteriales</taxon>
        <taxon>Nocardioidaceae</taxon>
        <taxon>Nocardioides</taxon>
    </lineage>
</organism>
<reference evidence="3" key="1">
    <citation type="journal article" date="2019" name="Int. J. Syst. Evol. Microbiol.">
        <title>The Global Catalogue of Microorganisms (GCM) 10K type strain sequencing project: providing services to taxonomists for standard genome sequencing and annotation.</title>
        <authorList>
            <consortium name="The Broad Institute Genomics Platform"/>
            <consortium name="The Broad Institute Genome Sequencing Center for Infectious Disease"/>
            <person name="Wu L."/>
            <person name="Ma J."/>
        </authorList>
    </citation>
    <scope>NUCLEOTIDE SEQUENCE [LARGE SCALE GENOMIC DNA]</scope>
    <source>
        <strain evidence="3">DFY41</strain>
    </source>
</reference>
<evidence type="ECO:0000313" key="3">
    <source>
        <dbReference type="Proteomes" id="UP001596087"/>
    </source>
</evidence>
<feature type="region of interest" description="Disordered" evidence="1">
    <location>
        <begin position="1"/>
        <end position="54"/>
    </location>
</feature>
<dbReference type="RefSeq" id="WP_378590942.1">
    <property type="nucleotide sequence ID" value="NZ_JBHSKD010000015.1"/>
</dbReference>
<name>A0ABW0BKG3_9ACTN</name>
<dbReference type="Proteomes" id="UP001596087">
    <property type="component" value="Unassembled WGS sequence"/>
</dbReference>
<gene>
    <name evidence="2" type="ORF">ACFPGP_13555</name>
</gene>
<proteinExistence type="predicted"/>
<protein>
    <submittedName>
        <fullName evidence="2">Uncharacterized protein</fullName>
    </submittedName>
</protein>